<keyword evidence="2" id="KW-0255">Endonuclease</keyword>
<dbReference type="InterPro" id="IPR005135">
    <property type="entry name" value="Endo/exonuclease/phosphatase"/>
</dbReference>
<feature type="domain" description="Endonuclease/exonuclease/phosphatase" evidence="1">
    <location>
        <begin position="16"/>
        <end position="309"/>
    </location>
</feature>
<dbReference type="SUPFAM" id="SSF56219">
    <property type="entry name" value="DNase I-like"/>
    <property type="match status" value="1"/>
</dbReference>
<dbReference type="Proteomes" id="UP000182257">
    <property type="component" value="Unassembled WGS sequence"/>
</dbReference>
<keyword evidence="2" id="KW-0378">Hydrolase</keyword>
<dbReference type="Gene3D" id="3.60.10.10">
    <property type="entry name" value="Endonuclease/exonuclease/phosphatase"/>
    <property type="match status" value="1"/>
</dbReference>
<evidence type="ECO:0000259" key="1">
    <source>
        <dbReference type="Pfam" id="PF19580"/>
    </source>
</evidence>
<dbReference type="Pfam" id="PF19580">
    <property type="entry name" value="Exo_endo_phos_3"/>
    <property type="match status" value="1"/>
</dbReference>
<evidence type="ECO:0000313" key="2">
    <source>
        <dbReference type="EMBL" id="SEA62014.1"/>
    </source>
</evidence>
<protein>
    <submittedName>
        <fullName evidence="2">Endonuclease/Exonuclease/phosphatase family protein</fullName>
    </submittedName>
</protein>
<name>A0A1H4CNT8_XYLRU</name>
<sequence>MILSLLLSGFLTFVELNCENLFDYTHDAGKQDTEFLPESDRHWTSKRYWHKLNMVAQELLSCSDEGNGIPDLVALCEVENDSVMRDFTRRSLLRNAGYQYLMTSSPDERGIDVALLYAPASFAPIRSYAIRVNPVEGMRVTRDILYACGETVSGDTLHVFVVHQPSKFGGEKHSRPFRLAVADRLCQSIDSIRAISPDAKLMVAGDFNDDALSPSLLQYEQHGLVNLTKHAKGANGVRGTYRYKGEWESIDHILGSSSINNKVDTVFIHAPKFLLEEDARYGRYRPRRTYIGPRYQGGFSDHLPLVVRLIF</sequence>
<dbReference type="RefSeq" id="WP_074761423.1">
    <property type="nucleotide sequence ID" value="NZ_FNRF01000003.1"/>
</dbReference>
<proteinExistence type="predicted"/>
<dbReference type="PANTHER" id="PTHR42834">
    <property type="entry name" value="ENDONUCLEASE/EXONUCLEASE/PHOSPHATASE FAMILY PROTEIN (AFU_ORTHOLOGUE AFUA_3G09210)"/>
    <property type="match status" value="1"/>
</dbReference>
<dbReference type="InterPro" id="IPR036691">
    <property type="entry name" value="Endo/exonu/phosph_ase_sf"/>
</dbReference>
<dbReference type="GO" id="GO:0004527">
    <property type="term" value="F:exonuclease activity"/>
    <property type="evidence" value="ECO:0007669"/>
    <property type="project" value="UniProtKB-KW"/>
</dbReference>
<organism evidence="2 3">
    <name type="scientific">Xylanibacter ruminicola</name>
    <name type="common">Prevotella ruminicola</name>
    <dbReference type="NCBI Taxonomy" id="839"/>
    <lineage>
        <taxon>Bacteria</taxon>
        <taxon>Pseudomonadati</taxon>
        <taxon>Bacteroidota</taxon>
        <taxon>Bacteroidia</taxon>
        <taxon>Bacteroidales</taxon>
        <taxon>Prevotellaceae</taxon>
        <taxon>Xylanibacter</taxon>
    </lineage>
</organism>
<dbReference type="GO" id="GO:0004519">
    <property type="term" value="F:endonuclease activity"/>
    <property type="evidence" value="ECO:0007669"/>
    <property type="project" value="UniProtKB-KW"/>
</dbReference>
<dbReference type="PANTHER" id="PTHR42834:SF1">
    <property type="entry name" value="ENDONUCLEASE_EXONUCLEASE_PHOSPHATASE FAMILY PROTEIN (AFU_ORTHOLOGUE AFUA_3G09210)"/>
    <property type="match status" value="1"/>
</dbReference>
<keyword evidence="2" id="KW-0540">Nuclease</keyword>
<reference evidence="2 3" key="1">
    <citation type="submission" date="2016-10" db="EMBL/GenBank/DDBJ databases">
        <authorList>
            <person name="de Groot N.N."/>
        </authorList>
    </citation>
    <scope>NUCLEOTIDE SEQUENCE [LARGE SCALE GENOMIC DNA]</scope>
    <source>
        <strain evidence="2 3">D31d</strain>
    </source>
</reference>
<evidence type="ECO:0000313" key="3">
    <source>
        <dbReference type="Proteomes" id="UP000182257"/>
    </source>
</evidence>
<accession>A0A1H4CNT8</accession>
<keyword evidence="2" id="KW-0269">Exonuclease</keyword>
<dbReference type="AlphaFoldDB" id="A0A1H4CNT8"/>
<dbReference type="OrthoDB" id="9802724at2"/>
<dbReference type="EMBL" id="FNRF01000003">
    <property type="protein sequence ID" value="SEA62014.1"/>
    <property type="molecule type" value="Genomic_DNA"/>
</dbReference>
<gene>
    <name evidence="2" type="ORF">SAMN05216462_2058</name>
</gene>